<evidence type="ECO:0000256" key="1">
    <source>
        <dbReference type="SAM" id="Phobius"/>
    </source>
</evidence>
<dbReference type="AlphaFoldDB" id="A0AAX1N5P9"/>
<feature type="transmembrane region" description="Helical" evidence="1">
    <location>
        <begin position="148"/>
        <end position="169"/>
    </location>
</feature>
<dbReference type="Proteomes" id="UP000678679">
    <property type="component" value="Chromosome 1"/>
</dbReference>
<dbReference type="RefSeq" id="WP_183363903.1">
    <property type="nucleotide sequence ID" value="NZ_CP076132.1"/>
</dbReference>
<feature type="transmembrane region" description="Helical" evidence="1">
    <location>
        <begin position="59"/>
        <end position="80"/>
    </location>
</feature>
<keyword evidence="1" id="KW-0812">Transmembrane</keyword>
<feature type="transmembrane region" description="Helical" evidence="1">
    <location>
        <begin position="25"/>
        <end position="47"/>
    </location>
</feature>
<gene>
    <name evidence="2" type="ORF">KMW28_04350</name>
</gene>
<dbReference type="InterPro" id="IPR018750">
    <property type="entry name" value="DUF2306_membrane"/>
</dbReference>
<keyword evidence="3" id="KW-1185">Reference proteome</keyword>
<feature type="transmembrane region" description="Helical" evidence="1">
    <location>
        <begin position="119"/>
        <end position="142"/>
    </location>
</feature>
<accession>A0AAX1N5P9</accession>
<reference evidence="2 3" key="1">
    <citation type="submission" date="2021-05" db="EMBL/GenBank/DDBJ databases">
        <title>Comparative genomic studies on the polysaccharide-degrading batcterial strains of the Flammeovirga genus.</title>
        <authorList>
            <person name="Zewei F."/>
            <person name="Zheng Z."/>
            <person name="Yu L."/>
            <person name="Ruyue G."/>
            <person name="Yanhong M."/>
            <person name="Yuanyuan C."/>
            <person name="Jingyan G."/>
            <person name="Wenjun H."/>
        </authorList>
    </citation>
    <scope>NUCLEOTIDE SEQUENCE [LARGE SCALE GENOMIC DNA]</scope>
    <source>
        <strain evidence="2 3">NBRC:100898</strain>
    </source>
</reference>
<feature type="transmembrane region" description="Helical" evidence="1">
    <location>
        <begin position="86"/>
        <end position="107"/>
    </location>
</feature>
<dbReference type="KEGG" id="fya:KMW28_04350"/>
<sequence length="183" mass="21039">MKYFTPNFQKGFLIGKEDIFSYYQFALYTHIVFAPITILCALYQMVFTKSKFHLITGKVYVFTVLFLAAPSGLIMSFYAIGGLTGIILFSTLSILWFFYTLKSYVSIRNNDIVSHKKWAIGSFILANSAILLRVNNLILHYIDHTEPVSNYLIAGFLSWVPFLIIHEILANIKKSHYFKNLVP</sequence>
<protein>
    <submittedName>
        <fullName evidence="2">DUF2306 domain-containing protein</fullName>
    </submittedName>
</protein>
<organism evidence="2 3">
    <name type="scientific">Flammeovirga yaeyamensis</name>
    <dbReference type="NCBI Taxonomy" id="367791"/>
    <lineage>
        <taxon>Bacteria</taxon>
        <taxon>Pseudomonadati</taxon>
        <taxon>Bacteroidota</taxon>
        <taxon>Cytophagia</taxon>
        <taxon>Cytophagales</taxon>
        <taxon>Flammeovirgaceae</taxon>
        <taxon>Flammeovirga</taxon>
    </lineage>
</organism>
<dbReference type="Pfam" id="PF10067">
    <property type="entry name" value="DUF2306"/>
    <property type="match status" value="1"/>
</dbReference>
<keyword evidence="1" id="KW-1133">Transmembrane helix</keyword>
<evidence type="ECO:0000313" key="2">
    <source>
        <dbReference type="EMBL" id="QWG02815.1"/>
    </source>
</evidence>
<evidence type="ECO:0000313" key="3">
    <source>
        <dbReference type="Proteomes" id="UP000678679"/>
    </source>
</evidence>
<keyword evidence="1" id="KW-0472">Membrane</keyword>
<name>A0AAX1N5P9_9BACT</name>
<proteinExistence type="predicted"/>
<dbReference type="EMBL" id="CP076132">
    <property type="protein sequence ID" value="QWG02815.1"/>
    <property type="molecule type" value="Genomic_DNA"/>
</dbReference>